<dbReference type="InterPro" id="IPR040978">
    <property type="entry name" value="Isocitrate_DH_TT1725_C"/>
</dbReference>
<dbReference type="GO" id="GO:0006099">
    <property type="term" value="P:tricarboxylic acid cycle"/>
    <property type="evidence" value="ECO:0007669"/>
    <property type="project" value="UniProtKB-KW"/>
</dbReference>
<gene>
    <name evidence="20" type="ORF">AGRI_05407</name>
</gene>
<comment type="subunit">
    <text evidence="4">Homodimer.</text>
</comment>
<dbReference type="eggNOG" id="COG0473">
    <property type="taxonomic scope" value="Bacteria"/>
</dbReference>
<comment type="cofactor">
    <cofactor evidence="2">
        <name>Mg(2+)</name>
        <dbReference type="ChEBI" id="CHEBI:18420"/>
    </cofactor>
</comment>
<dbReference type="Proteomes" id="UP000035062">
    <property type="component" value="Unassembled WGS sequence"/>
</dbReference>
<keyword evidence="8" id="KW-0816">Tricarboxylic acid cycle</keyword>
<evidence type="ECO:0000256" key="3">
    <source>
        <dbReference type="ARBA" id="ARBA00007769"/>
    </source>
</evidence>
<keyword evidence="12 20" id="KW-0560">Oxidoreductase</keyword>
<evidence type="ECO:0000256" key="1">
    <source>
        <dbReference type="ARBA" id="ARBA00001936"/>
    </source>
</evidence>
<accession>I8UC02</accession>
<reference evidence="20 21" key="1">
    <citation type="journal article" date="2012" name="J. Bacteriol.">
        <title>Genome Sequence of Pectin-Degrading Alishewanella agri, Isolated from Landfill Soil.</title>
        <authorList>
            <person name="Kim J."/>
            <person name="Jung J."/>
            <person name="Sung J.S."/>
            <person name="Chun J."/>
            <person name="Park W."/>
        </authorList>
    </citation>
    <scope>NUCLEOTIDE SEQUENCE [LARGE SCALE GENOMIC DNA]</scope>
    <source>
        <strain evidence="20 21">BL06</strain>
    </source>
</reference>
<dbReference type="Gene3D" id="3.30.70.1570">
    <property type="match status" value="1"/>
</dbReference>
<dbReference type="NCBIfam" id="TIGR02924">
    <property type="entry name" value="ICDH_alpha"/>
    <property type="match status" value="1"/>
</dbReference>
<evidence type="ECO:0000256" key="16">
    <source>
        <dbReference type="ARBA" id="ARBA00029990"/>
    </source>
</evidence>
<keyword evidence="10" id="KW-0460">Magnesium</keyword>
<evidence type="ECO:0000256" key="9">
    <source>
        <dbReference type="ARBA" id="ARBA00022723"/>
    </source>
</evidence>
<evidence type="ECO:0000256" key="18">
    <source>
        <dbReference type="ARBA" id="ARBA00046127"/>
    </source>
</evidence>
<dbReference type="InterPro" id="IPR046997">
    <property type="entry name" value="Isocitrate_DH_TT1725_C_sf"/>
</dbReference>
<dbReference type="Pfam" id="PF00180">
    <property type="entry name" value="Iso_dh"/>
    <property type="match status" value="1"/>
</dbReference>
<evidence type="ECO:0000256" key="4">
    <source>
        <dbReference type="ARBA" id="ARBA00011738"/>
    </source>
</evidence>
<evidence type="ECO:0000256" key="11">
    <source>
        <dbReference type="ARBA" id="ARBA00022857"/>
    </source>
</evidence>
<evidence type="ECO:0000256" key="7">
    <source>
        <dbReference type="ARBA" id="ARBA00022435"/>
    </source>
</evidence>
<dbReference type="PANTHER" id="PTHR11835">
    <property type="entry name" value="DECARBOXYLATING DEHYDROGENASES-ISOCITRATE, ISOPROPYLMALATE, TARTRATE"/>
    <property type="match status" value="1"/>
</dbReference>
<protein>
    <recommendedName>
        <fullName evidence="6">Isocitrate dehydrogenase [NADP]</fullName>
        <ecNumber evidence="5">1.1.1.42</ecNumber>
    </recommendedName>
    <alternativeName>
        <fullName evidence="15">IDP</fullName>
    </alternativeName>
    <alternativeName>
        <fullName evidence="16">NADP(+)-specific ICDH</fullName>
    </alternativeName>
    <alternativeName>
        <fullName evidence="17">Oxalosuccinate decarboxylase</fullName>
    </alternativeName>
</protein>
<evidence type="ECO:0000256" key="10">
    <source>
        <dbReference type="ARBA" id="ARBA00022842"/>
    </source>
</evidence>
<evidence type="ECO:0000313" key="20">
    <source>
        <dbReference type="EMBL" id="EIW89513.1"/>
    </source>
</evidence>
<dbReference type="GO" id="GO:0000287">
    <property type="term" value="F:magnesium ion binding"/>
    <property type="evidence" value="ECO:0007669"/>
    <property type="project" value="InterPro"/>
</dbReference>
<dbReference type="STRING" id="1195246.AGRI_05407"/>
<keyword evidence="9" id="KW-0479">Metal-binding</keyword>
<evidence type="ECO:0000256" key="15">
    <source>
        <dbReference type="ARBA" id="ARBA00029765"/>
    </source>
</evidence>
<dbReference type="PATRIC" id="fig|1195246.3.peg.1069"/>
<evidence type="ECO:0000256" key="17">
    <source>
        <dbReference type="ARBA" id="ARBA00031098"/>
    </source>
</evidence>
<dbReference type="EC" id="1.1.1.42" evidence="5"/>
<dbReference type="PROSITE" id="PS00470">
    <property type="entry name" value="IDH_IMDH"/>
    <property type="match status" value="1"/>
</dbReference>
<dbReference type="PANTHER" id="PTHR11835:SF43">
    <property type="entry name" value="ISOPROPYLMALATE DEHYDROGENASE-LIKE DOMAIN-CONTAINING PROTEIN"/>
    <property type="match status" value="1"/>
</dbReference>
<dbReference type="Gene3D" id="3.40.718.10">
    <property type="entry name" value="Isopropylmalate Dehydrogenase"/>
    <property type="match status" value="1"/>
</dbReference>
<keyword evidence="7" id="KW-0329">Glyoxylate bypass</keyword>
<evidence type="ECO:0000256" key="6">
    <source>
        <dbReference type="ARBA" id="ARBA00019562"/>
    </source>
</evidence>
<dbReference type="InterPro" id="IPR024084">
    <property type="entry name" value="IsoPropMal-DH-like_dom"/>
</dbReference>
<evidence type="ECO:0000259" key="19">
    <source>
        <dbReference type="SMART" id="SM01329"/>
    </source>
</evidence>
<dbReference type="AlphaFoldDB" id="I8UC02"/>
<dbReference type="GO" id="GO:0004449">
    <property type="term" value="F:isocitrate dehydrogenase (NAD+) activity"/>
    <property type="evidence" value="ECO:0007669"/>
    <property type="project" value="TreeGrafter"/>
</dbReference>
<evidence type="ECO:0000256" key="2">
    <source>
        <dbReference type="ARBA" id="ARBA00001946"/>
    </source>
</evidence>
<dbReference type="EMBL" id="AKKU01000011">
    <property type="protein sequence ID" value="EIW89513.1"/>
    <property type="molecule type" value="Genomic_DNA"/>
</dbReference>
<proteinExistence type="inferred from homology"/>
<dbReference type="InterPro" id="IPR019818">
    <property type="entry name" value="IsoCit/isopropylmalate_DH_CS"/>
</dbReference>
<comment type="cofactor">
    <cofactor evidence="1">
        <name>Mn(2+)</name>
        <dbReference type="ChEBI" id="CHEBI:29035"/>
    </cofactor>
</comment>
<evidence type="ECO:0000256" key="13">
    <source>
        <dbReference type="ARBA" id="ARBA00023211"/>
    </source>
</evidence>
<comment type="catalytic activity">
    <reaction evidence="14">
        <text>D-threo-isocitrate + NADP(+) = 2-oxoglutarate + CO2 + NADPH</text>
        <dbReference type="Rhea" id="RHEA:19629"/>
        <dbReference type="ChEBI" id="CHEBI:15562"/>
        <dbReference type="ChEBI" id="CHEBI:16526"/>
        <dbReference type="ChEBI" id="CHEBI:16810"/>
        <dbReference type="ChEBI" id="CHEBI:57783"/>
        <dbReference type="ChEBI" id="CHEBI:58349"/>
        <dbReference type="EC" id="1.1.1.42"/>
    </reaction>
</comment>
<dbReference type="GO" id="GO:0006102">
    <property type="term" value="P:isocitrate metabolic process"/>
    <property type="evidence" value="ECO:0007669"/>
    <property type="project" value="TreeGrafter"/>
</dbReference>
<dbReference type="GO" id="GO:0004450">
    <property type="term" value="F:isocitrate dehydrogenase (NADP+) activity"/>
    <property type="evidence" value="ECO:0007669"/>
    <property type="project" value="UniProtKB-EC"/>
</dbReference>
<comment type="similarity">
    <text evidence="3">Belongs to the isocitrate and isopropylmalate dehydrogenases family.</text>
</comment>
<dbReference type="NCBIfam" id="NF006673">
    <property type="entry name" value="PRK09222.1"/>
    <property type="match status" value="1"/>
</dbReference>
<dbReference type="InterPro" id="IPR014273">
    <property type="entry name" value="Isocitrate_DH_bac-typ"/>
</dbReference>
<organism evidence="20 21">
    <name type="scientific">Alishewanella agri BL06</name>
    <dbReference type="NCBI Taxonomy" id="1195246"/>
    <lineage>
        <taxon>Bacteria</taxon>
        <taxon>Pseudomonadati</taxon>
        <taxon>Pseudomonadota</taxon>
        <taxon>Gammaproteobacteria</taxon>
        <taxon>Alteromonadales</taxon>
        <taxon>Alteromonadaceae</taxon>
        <taxon>Alishewanella</taxon>
    </lineage>
</organism>
<dbReference type="GO" id="GO:0051287">
    <property type="term" value="F:NAD binding"/>
    <property type="evidence" value="ECO:0007669"/>
    <property type="project" value="InterPro"/>
</dbReference>
<dbReference type="FunFam" id="3.40.718.10:FF:000020">
    <property type="entry name" value="Isocitrate dehydrogenase"/>
    <property type="match status" value="1"/>
</dbReference>
<keyword evidence="13" id="KW-0464">Manganese</keyword>
<dbReference type="SMART" id="SM01329">
    <property type="entry name" value="Iso_dh"/>
    <property type="match status" value="1"/>
</dbReference>
<name>I8UC02_9ALTE</name>
<evidence type="ECO:0000256" key="5">
    <source>
        <dbReference type="ARBA" id="ARBA00013013"/>
    </source>
</evidence>
<dbReference type="GO" id="GO:0006097">
    <property type="term" value="P:glyoxylate cycle"/>
    <property type="evidence" value="ECO:0007669"/>
    <property type="project" value="UniProtKB-KW"/>
</dbReference>
<sequence length="496" mass="54746">MQAKQHMHLEAIEQSEKVPVTVALGDGIGPEIVQATLKILTAAGARIAPEYIDIGEQLYLAGHSSGIAPQAWTSLRRNRVFLKGPVTTPSGDGYKSLNVTIRKTLGLYANVRPCVSYAPFVATLHPQLDIVIVRENEEDLYAGIEHRQTDEVFQCLKLISRPGCEKIVRYAFDYARSHGRKKVTCMVKDNIMKMTDGLFYKVFQEISVEYPEIVAERYIIDIGAARLATQPGRFDVIVTPNLYGDILSDITAEMTGSVGLAPSANIGDSIAMFEAIHGSAPDIAGQGIANPSGLLLAAVMMLVHIKQAEVAARIHNAWLATLEEGIHTADLHSTNSQRLVSTNEFAEAVIQRLGQLPESFKAVSYQNAAEPIQPTFRYQRAQPAQKVLLGVDVFLHESQFSPEQLASRLLNLTDGVLHLQMITNRGVKVWPQGYPETFCTDHWRCRFMAQTPEQPVSQRDLIKLLSVLTELGLDVIKIENLFSFNGERGFALGQGQ</sequence>
<keyword evidence="21" id="KW-1185">Reference proteome</keyword>
<dbReference type="RefSeq" id="WP_008984000.1">
    <property type="nucleotide sequence ID" value="NZ_AKKU01000011.1"/>
</dbReference>
<dbReference type="Pfam" id="PF18324">
    <property type="entry name" value="Isocitrate_DH_C_bact"/>
    <property type="match status" value="1"/>
</dbReference>
<evidence type="ECO:0000256" key="14">
    <source>
        <dbReference type="ARBA" id="ARBA00023554"/>
    </source>
</evidence>
<evidence type="ECO:0000256" key="8">
    <source>
        <dbReference type="ARBA" id="ARBA00022532"/>
    </source>
</evidence>
<comment type="function">
    <text evidence="18">Catalyzes the oxidative decarboxylation of isocitrate to 2-oxoglutarate and carbon dioxide with the concomitant reduction of NADP(+).</text>
</comment>
<keyword evidence="11" id="KW-0521">NADP</keyword>
<comment type="caution">
    <text evidence="20">The sequence shown here is derived from an EMBL/GenBank/DDBJ whole genome shotgun (WGS) entry which is preliminary data.</text>
</comment>
<evidence type="ECO:0000256" key="12">
    <source>
        <dbReference type="ARBA" id="ARBA00023002"/>
    </source>
</evidence>
<feature type="domain" description="Isopropylmalate dehydrogenase-like" evidence="19">
    <location>
        <begin position="19"/>
        <end position="349"/>
    </location>
</feature>
<dbReference type="SUPFAM" id="SSF53659">
    <property type="entry name" value="Isocitrate/Isopropylmalate dehydrogenase-like"/>
    <property type="match status" value="1"/>
</dbReference>
<evidence type="ECO:0000313" key="21">
    <source>
        <dbReference type="Proteomes" id="UP000035062"/>
    </source>
</evidence>